<keyword evidence="3" id="KW-1185">Reference proteome</keyword>
<dbReference type="Pfam" id="PF00596">
    <property type="entry name" value="Aldolase_II"/>
    <property type="match status" value="1"/>
</dbReference>
<dbReference type="SMART" id="SM01007">
    <property type="entry name" value="Aldolase_II"/>
    <property type="match status" value="1"/>
</dbReference>
<dbReference type="Proteomes" id="UP000276254">
    <property type="component" value="Chromosome"/>
</dbReference>
<evidence type="ECO:0000259" key="1">
    <source>
        <dbReference type="SMART" id="SM01007"/>
    </source>
</evidence>
<dbReference type="RefSeq" id="WP_121155371.1">
    <property type="nucleotide sequence ID" value="NZ_CP032829.1"/>
</dbReference>
<dbReference type="InterPro" id="IPR036409">
    <property type="entry name" value="Aldolase_II/adducin_N_sf"/>
</dbReference>
<sequence length="248" mass="27442">MSTQSGLSPETIAFVVSIEKEASRAFRVLRETRTISPSGTLFFGVRIPGEDKIVTLNYQGLWQEDPDRPKTGVVDFDGNSYWSEPPGGTARYLKLFRTHPDVQAISHVHTPHLGAYSQAHQTLPLLYVPNRRFRFTAELPVYINRRQAEVDFILEAIEKDRQVPAIVEANGGATVWSWKGLRDLTDNIVLLEEGAQFQILGAALGGSKPFGPGVLEQQWKMGKLVPKDASVADDGTIHYAEPTAQAAE</sequence>
<evidence type="ECO:0000313" key="2">
    <source>
        <dbReference type="EMBL" id="AYJ87713.1"/>
    </source>
</evidence>
<dbReference type="AlphaFoldDB" id="A0A494TL12"/>
<protein>
    <submittedName>
        <fullName evidence="2">Class II aldolase/adducin family protein</fullName>
    </submittedName>
</protein>
<feature type="domain" description="Class II aldolase/adducin N-terminal" evidence="1">
    <location>
        <begin position="20"/>
        <end position="199"/>
    </location>
</feature>
<dbReference type="EMBL" id="CP032829">
    <property type="protein sequence ID" value="AYJ87713.1"/>
    <property type="molecule type" value="Genomic_DNA"/>
</dbReference>
<dbReference type="Gene3D" id="3.40.225.10">
    <property type="entry name" value="Class II aldolase/adducin N-terminal domain"/>
    <property type="match status" value="1"/>
</dbReference>
<dbReference type="SUPFAM" id="SSF53639">
    <property type="entry name" value="AraD/HMP-PK domain-like"/>
    <property type="match status" value="1"/>
</dbReference>
<dbReference type="OrthoDB" id="8478087at2"/>
<gene>
    <name evidence="2" type="ORF">D3Y57_19525</name>
</gene>
<evidence type="ECO:0000313" key="3">
    <source>
        <dbReference type="Proteomes" id="UP000276254"/>
    </source>
</evidence>
<reference evidence="2 3" key="1">
    <citation type="submission" date="2018-09" db="EMBL/GenBank/DDBJ databases">
        <title>Sphingomonas peninsula sp. nov., isolated from fildes peninsula, Antarctic soil.</title>
        <authorList>
            <person name="Yingchao G."/>
        </authorList>
    </citation>
    <scope>NUCLEOTIDE SEQUENCE [LARGE SCALE GENOMIC DNA]</scope>
    <source>
        <strain evidence="2 3">YZ-8</strain>
    </source>
</reference>
<dbReference type="KEGG" id="spha:D3Y57_19525"/>
<organism evidence="2 3">
    <name type="scientific">Sphingomonas paeninsulae</name>
    <dbReference type="NCBI Taxonomy" id="2319844"/>
    <lineage>
        <taxon>Bacteria</taxon>
        <taxon>Pseudomonadati</taxon>
        <taxon>Pseudomonadota</taxon>
        <taxon>Alphaproteobacteria</taxon>
        <taxon>Sphingomonadales</taxon>
        <taxon>Sphingomonadaceae</taxon>
        <taxon>Sphingomonas</taxon>
    </lineage>
</organism>
<dbReference type="InterPro" id="IPR001303">
    <property type="entry name" value="Aldolase_II/adducin_N"/>
</dbReference>
<proteinExistence type="predicted"/>
<accession>A0A494TL12</accession>
<name>A0A494TL12_SPHPE</name>